<proteinExistence type="predicted"/>
<gene>
    <name evidence="1" type="ORF">AKJ40_01330</name>
</gene>
<keyword evidence="2" id="KW-1185">Reference proteome</keyword>
<reference evidence="1 2" key="1">
    <citation type="journal article" date="2016" name="Sci. Rep.">
        <title>Metabolic traits of an uncultured archaeal lineage -MSBL1- from brine pools of the Red Sea.</title>
        <authorList>
            <person name="Mwirichia R."/>
            <person name="Alam I."/>
            <person name="Rashid M."/>
            <person name="Vinu M."/>
            <person name="Ba-Alawi W."/>
            <person name="Anthony Kamau A."/>
            <person name="Kamanda Ngugi D."/>
            <person name="Goker M."/>
            <person name="Klenk H.P."/>
            <person name="Bajic V."/>
            <person name="Stingl U."/>
        </authorList>
    </citation>
    <scope>NUCLEOTIDE SEQUENCE [LARGE SCALE GENOMIC DNA]</scope>
    <source>
        <strain evidence="1">SCGC-AAA259M10</strain>
    </source>
</reference>
<sequence length="91" mass="10684">MEGVDHLYLKYPVEYNLDTCSHREFLKLIFDLSVTFGFIKLNCVLIFGEFGGKGPDESDQMKLKFLDETLYDKFRKHQEICKGLTELKIDK</sequence>
<accession>A0A133V1T9</accession>
<dbReference type="Proteomes" id="UP000070341">
    <property type="component" value="Unassembled WGS sequence"/>
</dbReference>
<dbReference type="AlphaFoldDB" id="A0A133V1T9"/>
<dbReference type="EMBL" id="LHXU01000011">
    <property type="protein sequence ID" value="KXB00417.1"/>
    <property type="molecule type" value="Genomic_DNA"/>
</dbReference>
<comment type="caution">
    <text evidence="1">The sequence shown here is derived from an EMBL/GenBank/DDBJ whole genome shotgun (WGS) entry which is preliminary data.</text>
</comment>
<name>A0A133V1T9_9EURY</name>
<evidence type="ECO:0000313" key="2">
    <source>
        <dbReference type="Proteomes" id="UP000070341"/>
    </source>
</evidence>
<organism evidence="1 2">
    <name type="scientific">candidate division MSBL1 archaeon SCGC-AAA259M10</name>
    <dbReference type="NCBI Taxonomy" id="1698270"/>
    <lineage>
        <taxon>Archaea</taxon>
        <taxon>Methanobacteriati</taxon>
        <taxon>Methanobacteriota</taxon>
        <taxon>candidate division MSBL1</taxon>
    </lineage>
</organism>
<protein>
    <submittedName>
        <fullName evidence="1">Uncharacterized protein</fullName>
    </submittedName>
</protein>
<evidence type="ECO:0000313" key="1">
    <source>
        <dbReference type="EMBL" id="KXB00417.1"/>
    </source>
</evidence>